<comment type="caution">
    <text evidence="3">The sequence shown here is derived from an EMBL/GenBank/DDBJ whole genome shotgun (WGS) entry which is preliminary data.</text>
</comment>
<feature type="signal peptide" evidence="2">
    <location>
        <begin position="1"/>
        <end position="30"/>
    </location>
</feature>
<dbReference type="Pfam" id="PF11175">
    <property type="entry name" value="DUF2961"/>
    <property type="match status" value="1"/>
</dbReference>
<evidence type="ECO:0000256" key="1">
    <source>
        <dbReference type="SAM" id="Phobius"/>
    </source>
</evidence>
<evidence type="ECO:0000256" key="2">
    <source>
        <dbReference type="SAM" id="SignalP"/>
    </source>
</evidence>
<dbReference type="EMBL" id="NIGF01000001">
    <property type="protein sequence ID" value="PQV65368.1"/>
    <property type="molecule type" value="Genomic_DNA"/>
</dbReference>
<evidence type="ECO:0000313" key="4">
    <source>
        <dbReference type="Proteomes" id="UP000237684"/>
    </source>
</evidence>
<dbReference type="InterPro" id="IPR021345">
    <property type="entry name" value="DUF2961"/>
</dbReference>
<accession>A0A2S8SX74</accession>
<gene>
    <name evidence="3" type="ORF">B1R32_101108</name>
</gene>
<sequence length="509" mass="56226">MARFIKVAAHGQMRFIFCGFSLIFCGAAHAQTSNETLAALPQSPLLPAFRWFASTDPKHQNDDYFLLKPGETRRVLLAAGTLERLWSTAQFPDKLDLKIEAGPRRSQSLLSGGKTMRGLFSDKTYTFFPGLQGDSLRNLDSGATLVATNRAKEASKWFFQAAVRPKSAIFTKNQAQDSGKAREVARRFFKMKLAPGEEKVVENFDNPGQIYEFSVAADVAGAKTFHNLRLKASFDGQKAIDAPLMSLAGQIDGEELIQNAVADFDGSRLVLRWPMPFEKAQISLKNQGDAALNLDVGARVSEFEKAPTPFRFCAVQLQKTPQKGRPVEILNVKGAGALVGLAVSFKPGADSRRRAFAYLEGNELIRADGKLFEGTGTEDFFSSAWYFPDQPFLHRYEGLTQKIQLPPSASAYRFLIPDAIPFGKSLKFDFEHGSGNNAEDVNWNYAAFWYQKLPINLPVATSESKIDSKSAKNEDSAPVAPSDRWKLGAAVLAGVLLGIASRFFKRRRT</sequence>
<evidence type="ECO:0008006" key="5">
    <source>
        <dbReference type="Google" id="ProtNLM"/>
    </source>
</evidence>
<dbReference type="Gene3D" id="2.60.120.1390">
    <property type="match status" value="2"/>
</dbReference>
<keyword evidence="2" id="KW-0732">Signal</keyword>
<feature type="chain" id="PRO_5015567475" description="DUF2961 domain-containing protein" evidence="2">
    <location>
        <begin position="31"/>
        <end position="509"/>
    </location>
</feature>
<protein>
    <recommendedName>
        <fullName evidence="5">DUF2961 domain-containing protein</fullName>
    </recommendedName>
</protein>
<keyword evidence="1" id="KW-1133">Transmembrane helix</keyword>
<dbReference type="InParanoid" id="A0A2S8SX74"/>
<organism evidence="3 4">
    <name type="scientific">Abditibacterium utsteinense</name>
    <dbReference type="NCBI Taxonomy" id="1960156"/>
    <lineage>
        <taxon>Bacteria</taxon>
        <taxon>Pseudomonadati</taxon>
        <taxon>Abditibacteriota</taxon>
        <taxon>Abditibacteriia</taxon>
        <taxon>Abditibacteriales</taxon>
        <taxon>Abditibacteriaceae</taxon>
        <taxon>Abditibacterium</taxon>
    </lineage>
</organism>
<keyword evidence="1" id="KW-0472">Membrane</keyword>
<evidence type="ECO:0000313" key="3">
    <source>
        <dbReference type="EMBL" id="PQV65368.1"/>
    </source>
</evidence>
<keyword evidence="4" id="KW-1185">Reference proteome</keyword>
<feature type="transmembrane region" description="Helical" evidence="1">
    <location>
        <begin position="485"/>
        <end position="504"/>
    </location>
</feature>
<proteinExistence type="predicted"/>
<keyword evidence="1" id="KW-0812">Transmembrane</keyword>
<name>A0A2S8SX74_9BACT</name>
<dbReference type="Proteomes" id="UP000237684">
    <property type="component" value="Unassembled WGS sequence"/>
</dbReference>
<dbReference type="OrthoDB" id="2518538at2"/>
<dbReference type="AlphaFoldDB" id="A0A2S8SX74"/>
<reference evidence="3 4" key="1">
    <citation type="journal article" date="2018" name="Syst. Appl. Microbiol.">
        <title>Abditibacterium utsteinense sp. nov., the first cultivated member of candidate phylum FBP, isolated from ice-free Antarctic soil samples.</title>
        <authorList>
            <person name="Tahon G."/>
            <person name="Tytgat B."/>
            <person name="Lebbe L."/>
            <person name="Carlier A."/>
            <person name="Willems A."/>
        </authorList>
    </citation>
    <scope>NUCLEOTIDE SEQUENCE [LARGE SCALE GENOMIC DNA]</scope>
    <source>
        <strain evidence="3 4">LMG 29911</strain>
    </source>
</reference>